<evidence type="ECO:0000256" key="10">
    <source>
        <dbReference type="ARBA" id="ARBA00023049"/>
    </source>
</evidence>
<dbReference type="PANTHER" id="PTHR39188">
    <property type="entry name" value="MEMBRANE-ASSOCIATED ZINC METALLOPROTEASE M50B"/>
    <property type="match status" value="1"/>
</dbReference>
<evidence type="ECO:0000313" key="14">
    <source>
        <dbReference type="EMBL" id="GEN82346.1"/>
    </source>
</evidence>
<evidence type="ECO:0000256" key="8">
    <source>
        <dbReference type="ARBA" id="ARBA00022833"/>
    </source>
</evidence>
<dbReference type="PANTHER" id="PTHR39188:SF3">
    <property type="entry name" value="STAGE IV SPORULATION PROTEIN FB"/>
    <property type="match status" value="1"/>
</dbReference>
<keyword evidence="7" id="KW-0378">Hydrolase</keyword>
<evidence type="ECO:0000256" key="2">
    <source>
        <dbReference type="ARBA" id="ARBA00004141"/>
    </source>
</evidence>
<evidence type="ECO:0000256" key="9">
    <source>
        <dbReference type="ARBA" id="ARBA00022989"/>
    </source>
</evidence>
<evidence type="ECO:0000256" key="7">
    <source>
        <dbReference type="ARBA" id="ARBA00022801"/>
    </source>
</evidence>
<comment type="cofactor">
    <cofactor evidence="1">
        <name>Zn(2+)</name>
        <dbReference type="ChEBI" id="CHEBI:29105"/>
    </cofactor>
</comment>
<dbReference type="GO" id="GO:0016020">
    <property type="term" value="C:membrane"/>
    <property type="evidence" value="ECO:0007669"/>
    <property type="project" value="UniProtKB-SubCell"/>
</dbReference>
<keyword evidence="4" id="KW-0645">Protease</keyword>
<evidence type="ECO:0000256" key="3">
    <source>
        <dbReference type="ARBA" id="ARBA00007931"/>
    </source>
</evidence>
<accession>A0A511Z4H8</accession>
<name>A0A511Z4H8_9BACL</name>
<proteinExistence type="inferred from homology"/>
<evidence type="ECO:0000256" key="6">
    <source>
        <dbReference type="ARBA" id="ARBA00022723"/>
    </source>
</evidence>
<dbReference type="OrthoDB" id="166377at2"/>
<feature type="transmembrane region" description="Helical" evidence="12">
    <location>
        <begin position="103"/>
        <end position="122"/>
    </location>
</feature>
<dbReference type="Proteomes" id="UP000321901">
    <property type="component" value="Unassembled WGS sequence"/>
</dbReference>
<reference evidence="14 15" key="1">
    <citation type="submission" date="2019-07" db="EMBL/GenBank/DDBJ databases">
        <title>Whole genome shotgun sequence of Sporosarcina luteola NBRC 105378.</title>
        <authorList>
            <person name="Hosoyama A."/>
            <person name="Uohara A."/>
            <person name="Ohji S."/>
            <person name="Ichikawa N."/>
        </authorList>
    </citation>
    <scope>NUCLEOTIDE SEQUENCE [LARGE SCALE GENOMIC DNA]</scope>
    <source>
        <strain evidence="14 15">NBRC 105378</strain>
    </source>
</reference>
<feature type="transmembrane region" description="Helical" evidence="12">
    <location>
        <begin position="76"/>
        <end position="97"/>
    </location>
</feature>
<dbReference type="GO" id="GO:0008237">
    <property type="term" value="F:metallopeptidase activity"/>
    <property type="evidence" value="ECO:0007669"/>
    <property type="project" value="UniProtKB-KW"/>
</dbReference>
<evidence type="ECO:0000256" key="4">
    <source>
        <dbReference type="ARBA" id="ARBA00022670"/>
    </source>
</evidence>
<dbReference type="InterPro" id="IPR008915">
    <property type="entry name" value="Peptidase_M50"/>
</dbReference>
<sequence>MKLRLHPVLAPLFLLLIVTGGFAYYALIFISLLVHETGHIIAARASGMKIRSCTIMPYGGELQIPDRHLYGKKQKVLVALGGPVATAILLLLAWIISFPGDDQFIRIQIAILMLNLLPILPLDGGQAINAILETDATKYKVRSAFLIYSIFILIVIILSLLIGLPKTTLAIALALFLLIQNIAAYKFRKYEKAYEQLKRKQLTP</sequence>
<evidence type="ECO:0000313" key="15">
    <source>
        <dbReference type="Proteomes" id="UP000321901"/>
    </source>
</evidence>
<dbReference type="EMBL" id="BJYL01000007">
    <property type="protein sequence ID" value="GEN82346.1"/>
    <property type="molecule type" value="Genomic_DNA"/>
</dbReference>
<keyword evidence="6" id="KW-0479">Metal-binding</keyword>
<organism evidence="14 15">
    <name type="scientific">Sporosarcina luteola</name>
    <dbReference type="NCBI Taxonomy" id="582850"/>
    <lineage>
        <taxon>Bacteria</taxon>
        <taxon>Bacillati</taxon>
        <taxon>Bacillota</taxon>
        <taxon>Bacilli</taxon>
        <taxon>Bacillales</taxon>
        <taxon>Caryophanaceae</taxon>
        <taxon>Sporosarcina</taxon>
    </lineage>
</organism>
<keyword evidence="15" id="KW-1185">Reference proteome</keyword>
<feature type="transmembrane region" description="Helical" evidence="12">
    <location>
        <begin position="143"/>
        <end position="162"/>
    </location>
</feature>
<protein>
    <recommendedName>
        <fullName evidence="13">Peptidase M50 domain-containing protein</fullName>
    </recommendedName>
</protein>
<dbReference type="Pfam" id="PF02163">
    <property type="entry name" value="Peptidase_M50"/>
    <property type="match status" value="1"/>
</dbReference>
<keyword evidence="5 12" id="KW-0812">Transmembrane</keyword>
<feature type="transmembrane region" description="Helical" evidence="12">
    <location>
        <begin position="168"/>
        <end position="187"/>
    </location>
</feature>
<keyword evidence="11 12" id="KW-0472">Membrane</keyword>
<dbReference type="AlphaFoldDB" id="A0A511Z4H8"/>
<evidence type="ECO:0000256" key="5">
    <source>
        <dbReference type="ARBA" id="ARBA00022692"/>
    </source>
</evidence>
<evidence type="ECO:0000259" key="13">
    <source>
        <dbReference type="Pfam" id="PF02163"/>
    </source>
</evidence>
<comment type="subcellular location">
    <subcellularLocation>
        <location evidence="2">Membrane</location>
        <topology evidence="2">Multi-pass membrane protein</topology>
    </subcellularLocation>
</comment>
<feature type="transmembrane region" description="Helical" evidence="12">
    <location>
        <begin position="12"/>
        <end position="34"/>
    </location>
</feature>
<dbReference type="GO" id="GO:0006508">
    <property type="term" value="P:proteolysis"/>
    <property type="evidence" value="ECO:0007669"/>
    <property type="project" value="UniProtKB-KW"/>
</dbReference>
<feature type="domain" description="Peptidase M50" evidence="13">
    <location>
        <begin position="26"/>
        <end position="97"/>
    </location>
</feature>
<evidence type="ECO:0000256" key="1">
    <source>
        <dbReference type="ARBA" id="ARBA00001947"/>
    </source>
</evidence>
<comment type="caution">
    <text evidence="14">The sequence shown here is derived from an EMBL/GenBank/DDBJ whole genome shotgun (WGS) entry which is preliminary data.</text>
</comment>
<dbReference type="GO" id="GO:0046872">
    <property type="term" value="F:metal ion binding"/>
    <property type="evidence" value="ECO:0007669"/>
    <property type="project" value="UniProtKB-KW"/>
</dbReference>
<evidence type="ECO:0000256" key="11">
    <source>
        <dbReference type="ARBA" id="ARBA00023136"/>
    </source>
</evidence>
<evidence type="ECO:0000256" key="12">
    <source>
        <dbReference type="SAM" id="Phobius"/>
    </source>
</evidence>
<comment type="similarity">
    <text evidence="3">Belongs to the peptidase M50B family.</text>
</comment>
<keyword evidence="10" id="KW-0482">Metalloprotease</keyword>
<dbReference type="RefSeq" id="WP_147055316.1">
    <property type="nucleotide sequence ID" value="NZ_BJYL01000007.1"/>
</dbReference>
<keyword evidence="8" id="KW-0862">Zinc</keyword>
<gene>
    <name evidence="14" type="ORF">SLU01_06580</name>
</gene>
<keyword evidence="9 12" id="KW-1133">Transmembrane helix</keyword>